<comment type="caution">
    <text evidence="4">The sequence shown here is derived from an EMBL/GenBank/DDBJ whole genome shotgun (WGS) entry which is preliminary data.</text>
</comment>
<sequence length="84" mass="9719">LPCHHILCVECLPEVSKGADETVRCECCELDCPFRNLELLGYTENERWDELLKLASKFSYVDYGGEDTSEEEAEEYFINDCETE</sequence>
<evidence type="ECO:0000313" key="5">
    <source>
        <dbReference type="Proteomes" id="UP000807342"/>
    </source>
</evidence>
<dbReference type="InterPro" id="IPR013083">
    <property type="entry name" value="Znf_RING/FYVE/PHD"/>
</dbReference>
<keyword evidence="1" id="KW-0479">Metal-binding</keyword>
<name>A0A9P5XPU3_9AGAR</name>
<dbReference type="EMBL" id="MU151065">
    <property type="protein sequence ID" value="KAF9453016.1"/>
    <property type="molecule type" value="Genomic_DNA"/>
</dbReference>
<accession>A0A9P5XPU3</accession>
<evidence type="ECO:0000256" key="2">
    <source>
        <dbReference type="ARBA" id="ARBA00022771"/>
    </source>
</evidence>
<dbReference type="PROSITE" id="PS00518">
    <property type="entry name" value="ZF_RING_1"/>
    <property type="match status" value="1"/>
</dbReference>
<proteinExistence type="predicted"/>
<reference evidence="4" key="1">
    <citation type="submission" date="2020-11" db="EMBL/GenBank/DDBJ databases">
        <authorList>
            <consortium name="DOE Joint Genome Institute"/>
            <person name="Ahrendt S."/>
            <person name="Riley R."/>
            <person name="Andreopoulos W."/>
            <person name="Labutti K."/>
            <person name="Pangilinan J."/>
            <person name="Ruiz-Duenas F.J."/>
            <person name="Barrasa J.M."/>
            <person name="Sanchez-Garcia M."/>
            <person name="Camarero S."/>
            <person name="Miyauchi S."/>
            <person name="Serrano A."/>
            <person name="Linde D."/>
            <person name="Babiker R."/>
            <person name="Drula E."/>
            <person name="Ayuso-Fernandez I."/>
            <person name="Pacheco R."/>
            <person name="Padilla G."/>
            <person name="Ferreira P."/>
            <person name="Barriuso J."/>
            <person name="Kellner H."/>
            <person name="Castanera R."/>
            <person name="Alfaro M."/>
            <person name="Ramirez L."/>
            <person name="Pisabarro A.G."/>
            <person name="Kuo A."/>
            <person name="Tritt A."/>
            <person name="Lipzen A."/>
            <person name="He G."/>
            <person name="Yan M."/>
            <person name="Ng V."/>
            <person name="Cullen D."/>
            <person name="Martin F."/>
            <person name="Rosso M.-N."/>
            <person name="Henrissat B."/>
            <person name="Hibbett D."/>
            <person name="Martinez A.T."/>
            <person name="Grigoriev I.V."/>
        </authorList>
    </citation>
    <scope>NUCLEOTIDE SEQUENCE</scope>
    <source>
        <strain evidence="4">MF-IS2</strain>
    </source>
</reference>
<protein>
    <recommendedName>
        <fullName evidence="6">RING-type domain-containing protein</fullName>
    </recommendedName>
</protein>
<evidence type="ECO:0000256" key="3">
    <source>
        <dbReference type="ARBA" id="ARBA00022833"/>
    </source>
</evidence>
<keyword evidence="5" id="KW-1185">Reference proteome</keyword>
<dbReference type="SUPFAM" id="SSF57850">
    <property type="entry name" value="RING/U-box"/>
    <property type="match status" value="1"/>
</dbReference>
<keyword evidence="2" id="KW-0863">Zinc-finger</keyword>
<gene>
    <name evidence="4" type="ORF">P691DRAFT_659545</name>
</gene>
<dbReference type="GO" id="GO:0008270">
    <property type="term" value="F:zinc ion binding"/>
    <property type="evidence" value="ECO:0007669"/>
    <property type="project" value="UniProtKB-KW"/>
</dbReference>
<dbReference type="AlphaFoldDB" id="A0A9P5XPU3"/>
<dbReference type="InterPro" id="IPR017907">
    <property type="entry name" value="Znf_RING_CS"/>
</dbReference>
<evidence type="ECO:0000313" key="4">
    <source>
        <dbReference type="EMBL" id="KAF9453016.1"/>
    </source>
</evidence>
<organism evidence="4 5">
    <name type="scientific">Macrolepiota fuliginosa MF-IS2</name>
    <dbReference type="NCBI Taxonomy" id="1400762"/>
    <lineage>
        <taxon>Eukaryota</taxon>
        <taxon>Fungi</taxon>
        <taxon>Dikarya</taxon>
        <taxon>Basidiomycota</taxon>
        <taxon>Agaricomycotina</taxon>
        <taxon>Agaricomycetes</taxon>
        <taxon>Agaricomycetidae</taxon>
        <taxon>Agaricales</taxon>
        <taxon>Agaricineae</taxon>
        <taxon>Agaricaceae</taxon>
        <taxon>Macrolepiota</taxon>
    </lineage>
</organism>
<evidence type="ECO:0000256" key="1">
    <source>
        <dbReference type="ARBA" id="ARBA00022723"/>
    </source>
</evidence>
<dbReference type="Proteomes" id="UP000807342">
    <property type="component" value="Unassembled WGS sequence"/>
</dbReference>
<evidence type="ECO:0008006" key="6">
    <source>
        <dbReference type="Google" id="ProtNLM"/>
    </source>
</evidence>
<dbReference type="OrthoDB" id="1923159at2759"/>
<dbReference type="Gene3D" id="3.30.40.10">
    <property type="entry name" value="Zinc/RING finger domain, C3HC4 (zinc finger)"/>
    <property type="match status" value="1"/>
</dbReference>
<keyword evidence="3" id="KW-0862">Zinc</keyword>
<feature type="non-terminal residue" evidence="4">
    <location>
        <position position="1"/>
    </location>
</feature>